<protein>
    <submittedName>
        <fullName evidence="6">Kinase-like domain-containing protein</fullName>
    </submittedName>
</protein>
<feature type="region of interest" description="Disordered" evidence="4">
    <location>
        <begin position="393"/>
        <end position="451"/>
    </location>
</feature>
<feature type="region of interest" description="Disordered" evidence="4">
    <location>
        <begin position="507"/>
        <end position="528"/>
    </location>
</feature>
<reference evidence="6" key="1">
    <citation type="journal article" date="2022" name="IScience">
        <title>Evolution of zygomycete secretomes and the origins of terrestrial fungal ecologies.</title>
        <authorList>
            <person name="Chang Y."/>
            <person name="Wang Y."/>
            <person name="Mondo S."/>
            <person name="Ahrendt S."/>
            <person name="Andreopoulos W."/>
            <person name="Barry K."/>
            <person name="Beard J."/>
            <person name="Benny G.L."/>
            <person name="Blankenship S."/>
            <person name="Bonito G."/>
            <person name="Cuomo C."/>
            <person name="Desiro A."/>
            <person name="Gervers K.A."/>
            <person name="Hundley H."/>
            <person name="Kuo A."/>
            <person name="LaButti K."/>
            <person name="Lang B.F."/>
            <person name="Lipzen A."/>
            <person name="O'Donnell K."/>
            <person name="Pangilinan J."/>
            <person name="Reynolds N."/>
            <person name="Sandor L."/>
            <person name="Smith M.E."/>
            <person name="Tsang A."/>
            <person name="Grigoriev I.V."/>
            <person name="Stajich J.E."/>
            <person name="Spatafora J.W."/>
        </authorList>
    </citation>
    <scope>NUCLEOTIDE SEQUENCE</scope>
    <source>
        <strain evidence="6">RSA 2281</strain>
    </source>
</reference>
<feature type="compositionally biased region" description="Low complexity" evidence="4">
    <location>
        <begin position="716"/>
        <end position="728"/>
    </location>
</feature>
<comment type="caution">
    <text evidence="6">The sequence shown here is derived from an EMBL/GenBank/DDBJ whole genome shotgun (WGS) entry which is preliminary data.</text>
</comment>
<evidence type="ECO:0000259" key="5">
    <source>
        <dbReference type="PROSITE" id="PS50011"/>
    </source>
</evidence>
<feature type="compositionally biased region" description="Low complexity" evidence="4">
    <location>
        <begin position="434"/>
        <end position="451"/>
    </location>
</feature>
<dbReference type="Proteomes" id="UP001209540">
    <property type="component" value="Unassembled WGS sequence"/>
</dbReference>
<dbReference type="PROSITE" id="PS00107">
    <property type="entry name" value="PROTEIN_KINASE_ATP"/>
    <property type="match status" value="1"/>
</dbReference>
<dbReference type="SUPFAM" id="SSF56112">
    <property type="entry name" value="Protein kinase-like (PK-like)"/>
    <property type="match status" value="1"/>
</dbReference>
<feature type="binding site" evidence="2">
    <location>
        <position position="140"/>
    </location>
    <ligand>
        <name>ATP</name>
        <dbReference type="ChEBI" id="CHEBI:30616"/>
    </ligand>
</feature>
<evidence type="ECO:0000256" key="2">
    <source>
        <dbReference type="PROSITE-ProRule" id="PRU10141"/>
    </source>
</evidence>
<gene>
    <name evidence="6" type="ORF">BDA99DRAFT_556360</name>
</gene>
<dbReference type="GO" id="GO:0005524">
    <property type="term" value="F:ATP binding"/>
    <property type="evidence" value="ECO:0007669"/>
    <property type="project" value="UniProtKB-UniRule"/>
</dbReference>
<dbReference type="GO" id="GO:0043539">
    <property type="term" value="F:protein serine/threonine kinase activator activity"/>
    <property type="evidence" value="ECO:0007669"/>
    <property type="project" value="InterPro"/>
</dbReference>
<keyword evidence="3" id="KW-0175">Coiled coil</keyword>
<feature type="region of interest" description="Disordered" evidence="4">
    <location>
        <begin position="665"/>
        <end position="757"/>
    </location>
</feature>
<reference evidence="6" key="2">
    <citation type="submission" date="2023-02" db="EMBL/GenBank/DDBJ databases">
        <authorList>
            <consortium name="DOE Joint Genome Institute"/>
            <person name="Mondo S.J."/>
            <person name="Chang Y."/>
            <person name="Wang Y."/>
            <person name="Ahrendt S."/>
            <person name="Andreopoulos W."/>
            <person name="Barry K."/>
            <person name="Beard J."/>
            <person name="Benny G.L."/>
            <person name="Blankenship S."/>
            <person name="Bonito G."/>
            <person name="Cuomo C."/>
            <person name="Desiro A."/>
            <person name="Gervers K.A."/>
            <person name="Hundley H."/>
            <person name="Kuo A."/>
            <person name="LaButti K."/>
            <person name="Lang B.F."/>
            <person name="Lipzen A."/>
            <person name="O'Donnell K."/>
            <person name="Pangilinan J."/>
            <person name="Reynolds N."/>
            <person name="Sandor L."/>
            <person name="Smith M.W."/>
            <person name="Tsang A."/>
            <person name="Grigoriev I.V."/>
            <person name="Stajich J.E."/>
            <person name="Spatafora J.W."/>
        </authorList>
    </citation>
    <scope>NUCLEOTIDE SEQUENCE</scope>
    <source>
        <strain evidence="6">RSA 2281</strain>
    </source>
</reference>
<keyword evidence="6" id="KW-0418">Kinase</keyword>
<feature type="compositionally biased region" description="Basic and acidic residues" evidence="4">
    <location>
        <begin position="702"/>
        <end position="712"/>
    </location>
</feature>
<feature type="compositionally biased region" description="Low complexity" evidence="4">
    <location>
        <begin position="589"/>
        <end position="603"/>
    </location>
</feature>
<evidence type="ECO:0000256" key="4">
    <source>
        <dbReference type="SAM" id="MobiDB-lite"/>
    </source>
</evidence>
<dbReference type="FunFam" id="1.10.510.10:FF:000947">
    <property type="entry name" value="serine/threonine-protein kinase OSR1"/>
    <property type="match status" value="1"/>
</dbReference>
<evidence type="ECO:0000256" key="3">
    <source>
        <dbReference type="SAM" id="Coils"/>
    </source>
</evidence>
<dbReference type="InterPro" id="IPR017441">
    <property type="entry name" value="Protein_kinase_ATP_BS"/>
</dbReference>
<feature type="region of interest" description="Disordered" evidence="4">
    <location>
        <begin position="578"/>
        <end position="610"/>
    </location>
</feature>
<comment type="similarity">
    <text evidence="1">Belongs to the protein kinase superfamily. STE Ser/Thr protein kinase family. STE20 subfamily.</text>
</comment>
<dbReference type="InterPro" id="IPR011009">
    <property type="entry name" value="Kinase-like_dom_sf"/>
</dbReference>
<feature type="compositionally biased region" description="Low complexity" evidence="4">
    <location>
        <begin position="742"/>
        <end position="754"/>
    </location>
</feature>
<dbReference type="Gene3D" id="1.10.510.10">
    <property type="entry name" value="Transferase(Phosphotransferase) domain 1"/>
    <property type="match status" value="1"/>
</dbReference>
<feature type="compositionally biased region" description="Acidic residues" evidence="4">
    <location>
        <begin position="413"/>
        <end position="425"/>
    </location>
</feature>
<dbReference type="AlphaFoldDB" id="A0AAD5K7B1"/>
<dbReference type="SMART" id="SM00220">
    <property type="entry name" value="S_TKc"/>
    <property type="match status" value="1"/>
</dbReference>
<feature type="compositionally biased region" description="Polar residues" evidence="4">
    <location>
        <begin position="578"/>
        <end position="588"/>
    </location>
</feature>
<accession>A0AAD5K7B1</accession>
<feature type="coiled-coil region" evidence="3">
    <location>
        <begin position="834"/>
        <end position="875"/>
    </location>
</feature>
<keyword evidence="2" id="KW-0547">Nucleotide-binding</keyword>
<proteinExistence type="inferred from homology"/>
<keyword evidence="2" id="KW-0067">ATP-binding</keyword>
<keyword evidence="6" id="KW-0808">Transferase</keyword>
<dbReference type="InterPro" id="IPR047173">
    <property type="entry name" value="STRAD_A/B-like"/>
</dbReference>
<organism evidence="6 7">
    <name type="scientific">Phascolomyces articulosus</name>
    <dbReference type="NCBI Taxonomy" id="60185"/>
    <lineage>
        <taxon>Eukaryota</taxon>
        <taxon>Fungi</taxon>
        <taxon>Fungi incertae sedis</taxon>
        <taxon>Mucoromycota</taxon>
        <taxon>Mucoromycotina</taxon>
        <taxon>Mucoromycetes</taxon>
        <taxon>Mucorales</taxon>
        <taxon>Lichtheimiaceae</taxon>
        <taxon>Phascolomyces</taxon>
    </lineage>
</organism>
<dbReference type="PANTHER" id="PTHR48014">
    <property type="entry name" value="SERINE/THREONINE-PROTEIN KINASE FRAY2"/>
    <property type="match status" value="1"/>
</dbReference>
<evidence type="ECO:0000313" key="6">
    <source>
        <dbReference type="EMBL" id="KAI9272760.1"/>
    </source>
</evidence>
<evidence type="ECO:0000313" key="7">
    <source>
        <dbReference type="Proteomes" id="UP001209540"/>
    </source>
</evidence>
<feature type="domain" description="Protein kinase" evidence="5">
    <location>
        <begin position="111"/>
        <end position="372"/>
    </location>
</feature>
<dbReference type="EMBL" id="JAIXMP010000005">
    <property type="protein sequence ID" value="KAI9272760.1"/>
    <property type="molecule type" value="Genomic_DNA"/>
</dbReference>
<dbReference type="InterPro" id="IPR000719">
    <property type="entry name" value="Prot_kinase_dom"/>
</dbReference>
<dbReference type="Gene3D" id="3.30.200.20">
    <property type="entry name" value="Phosphorylase Kinase, domain 1"/>
    <property type="match status" value="1"/>
</dbReference>
<evidence type="ECO:0000256" key="1">
    <source>
        <dbReference type="ARBA" id="ARBA00008874"/>
    </source>
</evidence>
<dbReference type="Pfam" id="PF00069">
    <property type="entry name" value="Pkinase"/>
    <property type="match status" value="1"/>
</dbReference>
<keyword evidence="7" id="KW-1185">Reference proteome</keyword>
<dbReference type="PANTHER" id="PTHR48014:SF21">
    <property type="entry name" value="SERINE_THREONINE-PROTEIN KINASE FRAY2"/>
    <property type="match status" value="1"/>
</dbReference>
<sequence length="876" mass="95013">MLTTQKSESLDAPVVTITTATTALDFNNNNNNTSSSDKQQPLDHPILITRSSSSFHHSISHNKRSIGSTADNILHSLKISTNVQHQDHSTPASPIPSASDAQVVIQNIDDFVIKGPIGYGSSAVVYSAVYTPLNYRVALKMIDLDMFERNQIDELRRETTLMALSKHPNVLRVLGSFVEGSKLYIVTPYLAGGSCLDIMKTNFREGLDELSIATILKQALEALAYLHKNGHIHRDVKAGNLLMDEDGTVLLGDFGVSSSLMDTGERGVRKTFVGTPCWMAPEVMEQAGYDYKADIWSFGITAIELATGHAPFAKLPPLKVLMMTLSSDPPTLVRETTKHKYTRVFKDMIDLCLNKDPAKRPTAEKLLQHQFFKQAKRREYLVKTVLTDLPPLEQRPHKKIPQRQISITKTDEWDFQDDDTDETSPDDATKEKQPSSSTSPQQPTGTGVAAAAAAAAAVGSNQQGSGRRHISFGDVVVKNPPQPYATASSVQAEVVVAPTKKSRFVVEETSREQPTDVTASTTTTSSLGGIPISRQASIVSECSSPMLAPTSGAAAAAIAMTDSDGSEGVKKGRFSVNKQAAENNQATVDSTTTTSSDKSITKSSSHDNMAAIDRAGSTDRKSRFEIHHGDQPTAAATATATSTTSSAASPQLSAVTALNNLSLSRDNSLSSTNGHALTRDGSSHSRLPARYQQPLSDTITSTKDDHSRKVGRFELSSESSRPSISSNHSNHDKDVLHPYEYSSSSSTSPSSSLSRGQLLRVGSDQVMPTFQTHMEELLKVNETQRNLLRELSGILKSTTTSSSSTSSLLSSSSILKKSASTIDTTQLERSNPSVDELLSTVDTLENQLQTSIRENQSLQRENEALRREIENLRHKS</sequence>
<name>A0AAD5K7B1_9FUNG</name>
<feature type="region of interest" description="Disordered" evidence="4">
    <location>
        <begin position="628"/>
        <end position="650"/>
    </location>
</feature>
<feature type="compositionally biased region" description="Low complexity" evidence="4">
    <location>
        <begin position="633"/>
        <end position="649"/>
    </location>
</feature>
<dbReference type="GO" id="GO:0004672">
    <property type="term" value="F:protein kinase activity"/>
    <property type="evidence" value="ECO:0007669"/>
    <property type="project" value="InterPro"/>
</dbReference>
<dbReference type="PROSITE" id="PS50011">
    <property type="entry name" value="PROTEIN_KINASE_DOM"/>
    <property type="match status" value="1"/>
</dbReference>